<name>A0A6J2YQ76_SITOR</name>
<reference evidence="3" key="1">
    <citation type="submission" date="2025-08" db="UniProtKB">
        <authorList>
            <consortium name="RefSeq"/>
        </authorList>
    </citation>
    <scope>IDENTIFICATION</scope>
    <source>
        <tissue evidence="3">Gonads</tissue>
    </source>
</reference>
<evidence type="ECO:0000313" key="3">
    <source>
        <dbReference type="RefSeq" id="XP_030765492.1"/>
    </source>
</evidence>
<gene>
    <name evidence="3" type="primary">LOC115889579</name>
</gene>
<dbReference type="Proteomes" id="UP000504635">
    <property type="component" value="Unplaced"/>
</dbReference>
<feature type="compositionally biased region" description="Low complexity" evidence="1">
    <location>
        <begin position="52"/>
        <end position="65"/>
    </location>
</feature>
<dbReference type="OrthoDB" id="6775309at2759"/>
<dbReference type="KEGG" id="soy:115889579"/>
<dbReference type="AlphaFoldDB" id="A0A6J2YQ76"/>
<sequence length="365" mass="42002">MMENQNIASDEIYSERNLGRGFRELELQSPEARNGASGIPARRATTMTHQDPTTTESPTPGSSTSLQTSQGVAAGRKTTRKKINWSKEMNCNVVKAFLFVNECRDDPLPGWRQKLHMEFKQRHSELELTEQNLADRLRLIYRKQMVALAEIDEIRRSVGREIHNSEEGESSVMLAVHESDTPHETCQTNDTPHESCQTEAEENRAAAACKLKDNYQLFEDTNPLCRPYLPKLNIKKETFKIIEVVNDALEKLVASVDDLDELHRAIYAAAITVLEINQQQPYTTELTKKSKIQKQPAWKNRLLSQIDKLRAKADVIHEYINGNTSRKVRHKIEDILKTIKLEKSDPEFNRKLTCFRDELRQKFKK</sequence>
<proteinExistence type="predicted"/>
<protein>
    <submittedName>
        <fullName evidence="3">Uncharacterized protein LOC115889579</fullName>
    </submittedName>
</protein>
<organism evidence="2 3">
    <name type="scientific">Sitophilus oryzae</name>
    <name type="common">Rice weevil</name>
    <name type="synonym">Curculio oryzae</name>
    <dbReference type="NCBI Taxonomy" id="7048"/>
    <lineage>
        <taxon>Eukaryota</taxon>
        <taxon>Metazoa</taxon>
        <taxon>Ecdysozoa</taxon>
        <taxon>Arthropoda</taxon>
        <taxon>Hexapoda</taxon>
        <taxon>Insecta</taxon>
        <taxon>Pterygota</taxon>
        <taxon>Neoptera</taxon>
        <taxon>Endopterygota</taxon>
        <taxon>Coleoptera</taxon>
        <taxon>Polyphaga</taxon>
        <taxon>Cucujiformia</taxon>
        <taxon>Curculionidae</taxon>
        <taxon>Dryophthorinae</taxon>
        <taxon>Sitophilus</taxon>
    </lineage>
</organism>
<evidence type="ECO:0000313" key="2">
    <source>
        <dbReference type="Proteomes" id="UP000504635"/>
    </source>
</evidence>
<keyword evidence="2" id="KW-1185">Reference proteome</keyword>
<feature type="region of interest" description="Disordered" evidence="1">
    <location>
        <begin position="26"/>
        <end position="78"/>
    </location>
</feature>
<evidence type="ECO:0000256" key="1">
    <source>
        <dbReference type="SAM" id="MobiDB-lite"/>
    </source>
</evidence>
<dbReference type="RefSeq" id="XP_030765492.1">
    <property type="nucleotide sequence ID" value="XM_030909632.1"/>
</dbReference>
<dbReference type="InParanoid" id="A0A6J2YQ76"/>
<dbReference type="GeneID" id="115889579"/>
<accession>A0A6J2YQ76</accession>